<dbReference type="Proteomes" id="UP000070412">
    <property type="component" value="Unassembled WGS sequence"/>
</dbReference>
<feature type="region of interest" description="Disordered" evidence="2">
    <location>
        <begin position="68"/>
        <end position="107"/>
    </location>
</feature>
<protein>
    <submittedName>
        <fullName evidence="4">WD repeat-containing protein 47</fullName>
    </submittedName>
</protein>
<feature type="repeat" description="WD" evidence="1">
    <location>
        <begin position="628"/>
        <end position="663"/>
    </location>
</feature>
<proteinExistence type="predicted"/>
<dbReference type="AlphaFoldDB" id="A0A834RDH5"/>
<reference evidence="6" key="1">
    <citation type="journal article" date="2020" name="PLoS Negl. Trop. Dis.">
        <title>High-quality nuclear genome for Sarcoptes scabiei-A critical resource for a neglected parasite.</title>
        <authorList>
            <person name="Korhonen P.K."/>
            <person name="Gasser R.B."/>
            <person name="Ma G."/>
            <person name="Wang T."/>
            <person name="Stroehlein A.J."/>
            <person name="Young N.D."/>
            <person name="Ang C.S."/>
            <person name="Fernando D.D."/>
            <person name="Lu H.C."/>
            <person name="Taylor S."/>
            <person name="Reynolds S.L."/>
            <person name="Mofiz E."/>
            <person name="Najaraj S.H."/>
            <person name="Gowda H."/>
            <person name="Madugundu A."/>
            <person name="Renuse S."/>
            <person name="Holt D."/>
            <person name="Pandey A."/>
            <person name="Papenfuss A.T."/>
            <person name="Fischer K."/>
        </authorList>
    </citation>
    <scope>NUCLEOTIDE SEQUENCE [LARGE SCALE GENOMIC DNA]</scope>
</reference>
<feature type="compositionally biased region" description="Low complexity" evidence="2">
    <location>
        <begin position="193"/>
        <end position="206"/>
    </location>
</feature>
<evidence type="ECO:0000313" key="6">
    <source>
        <dbReference type="Proteomes" id="UP000070412"/>
    </source>
</evidence>
<feature type="region of interest" description="Disordered" evidence="2">
    <location>
        <begin position="136"/>
        <end position="224"/>
    </location>
</feature>
<dbReference type="InterPro" id="IPR001680">
    <property type="entry name" value="WD40_rpt"/>
</dbReference>
<dbReference type="PANTHER" id="PTHR19863:SF5">
    <property type="entry name" value="WD REPEAT-CONTAINING PROTEIN 47"/>
    <property type="match status" value="1"/>
</dbReference>
<keyword evidence="1" id="KW-0853">WD repeat</keyword>
<evidence type="ECO:0000313" key="5">
    <source>
        <dbReference type="EnsemblMetazoa" id="KAF7493566.1"/>
    </source>
</evidence>
<evidence type="ECO:0000256" key="2">
    <source>
        <dbReference type="SAM" id="MobiDB-lite"/>
    </source>
</evidence>
<dbReference type="InterPro" id="IPR015943">
    <property type="entry name" value="WD40/YVTN_repeat-like_dom_sf"/>
</dbReference>
<dbReference type="PANTHER" id="PTHR19863">
    <property type="entry name" value="NEMITIN (NEURONAL ENRICHED MAP INTERACTING PROTEIN) HOMOLOG"/>
    <property type="match status" value="1"/>
</dbReference>
<dbReference type="InterPro" id="IPR036322">
    <property type="entry name" value="WD40_repeat_dom_sf"/>
</dbReference>
<dbReference type="PROSITE" id="PS50294">
    <property type="entry name" value="WD_REPEATS_REGION"/>
    <property type="match status" value="3"/>
</dbReference>
<sequence>MSQCTNDRWSNFDRFSTSTSRYPMRTKSPYRSNSSLSRTSSTSNLKIEDDYFNALNKSLGAHDADFMHKEEEDINEPSSNSEWRYNSLNRPRSKFNTDRLNKDYSRSSYDKYGTGSYGLGDYKSPSSYGYSYDSNNYSSRKPTSTSNPSTNSNTYSNYFSKSKVTYAGSDSEPEYETYTYSSKPDRLGGPNIRKSTYSSGKGYSSRPSYNRSYGGDDDDNQSLESDASMSEYINCGSFYPDTLSDQKLFHGICSQSISPISLASTTTASANISNDRLNYHHHHHHHHQNQSSNLSQSQSIDLSSLTLDEQKTIPNNVNDVRFIPIYRIRDQQAIRAADFHPTGNFYASGSNSKLLRVFRYTSHNWSTIDDSNRLLNDHKNDLSSLYDLSESEEIYSRVNYHRGSIYCLTWNKNGNLLATGSNDKTIKLLAFDQERARFVSKEIELTVHDGTIRDLFFIDDRINGSSLLLSGGAGDCRIYVTDCETTTTFMSLSGHSAPILSMYNWGGATFVTGSQDRTIRFWDLRSNSCTNFVTCPTISRNKPGGAVAAVCVDPTGKLLVSGYEDSTCMLYDIRGGRVIQTFHPHSADIRTIRFSNKAYYLLTGSYDNQIALTDLQGDLTQSLQSIVVASHQDKVIQCRWHPNEFTFLSTSADKSVLLWSLPD</sequence>
<feature type="compositionally biased region" description="Basic and acidic residues" evidence="2">
    <location>
        <begin position="95"/>
        <end position="107"/>
    </location>
</feature>
<feature type="compositionally biased region" description="Low complexity" evidence="2">
    <location>
        <begin position="31"/>
        <end position="42"/>
    </location>
</feature>
<evidence type="ECO:0000313" key="4">
    <source>
        <dbReference type="EMBL" id="KAF7493566.1"/>
    </source>
</evidence>
<dbReference type="SUPFAM" id="SSF50978">
    <property type="entry name" value="WD40 repeat-like"/>
    <property type="match status" value="1"/>
</dbReference>
<dbReference type="SMART" id="SM00320">
    <property type="entry name" value="WD40"/>
    <property type="match status" value="7"/>
</dbReference>
<gene>
    <name evidence="4" type="ORF">SSS_2524</name>
</gene>
<dbReference type="EnsemblMetazoa" id="SSS_2524s_mrna">
    <property type="protein sequence ID" value="KAF7493566.1"/>
    <property type="gene ID" value="SSS_2524"/>
</dbReference>
<dbReference type="PROSITE" id="PS50082">
    <property type="entry name" value="WD_REPEATS_2"/>
    <property type="match status" value="4"/>
</dbReference>
<feature type="region of interest" description="Disordered" evidence="2">
    <location>
        <begin position="16"/>
        <end position="42"/>
    </location>
</feature>
<accession>A0A834RDH5</accession>
<evidence type="ECO:0000259" key="3">
    <source>
        <dbReference type="Pfam" id="PF12894"/>
    </source>
</evidence>
<dbReference type="InterPro" id="IPR040067">
    <property type="entry name" value="WDR47"/>
</dbReference>
<dbReference type="Pfam" id="PF00400">
    <property type="entry name" value="WD40"/>
    <property type="match status" value="4"/>
</dbReference>
<feature type="repeat" description="WD" evidence="1">
    <location>
        <begin position="582"/>
        <end position="616"/>
    </location>
</feature>
<organism evidence="4">
    <name type="scientific">Sarcoptes scabiei</name>
    <name type="common">Itch mite</name>
    <name type="synonym">Acarus scabiei</name>
    <dbReference type="NCBI Taxonomy" id="52283"/>
    <lineage>
        <taxon>Eukaryota</taxon>
        <taxon>Metazoa</taxon>
        <taxon>Ecdysozoa</taxon>
        <taxon>Arthropoda</taxon>
        <taxon>Chelicerata</taxon>
        <taxon>Arachnida</taxon>
        <taxon>Acari</taxon>
        <taxon>Acariformes</taxon>
        <taxon>Sarcoptiformes</taxon>
        <taxon>Astigmata</taxon>
        <taxon>Psoroptidia</taxon>
        <taxon>Sarcoptoidea</taxon>
        <taxon>Sarcoptidae</taxon>
        <taxon>Sarcoptinae</taxon>
        <taxon>Sarcoptes</taxon>
    </lineage>
</organism>
<feature type="domain" description="Anaphase-promoting complex subunit 4-like WD40" evidence="3">
    <location>
        <begin position="538"/>
        <end position="595"/>
    </location>
</feature>
<name>A0A834RDH5_SARSC</name>
<dbReference type="Pfam" id="PF12894">
    <property type="entry name" value="ANAPC4_WD40"/>
    <property type="match status" value="1"/>
</dbReference>
<reference evidence="4" key="2">
    <citation type="submission" date="2020-01" db="EMBL/GenBank/DDBJ databases">
        <authorList>
            <person name="Korhonen P.K.K."/>
            <person name="Guangxu M.G."/>
            <person name="Wang T.W."/>
            <person name="Stroehlein A.J.S."/>
            <person name="Young N.D."/>
            <person name="Ang C.-S.A."/>
            <person name="Fernando D.W.F."/>
            <person name="Lu H.L."/>
            <person name="Taylor S.T."/>
            <person name="Ehtesham M.E.M."/>
            <person name="Najaraj S.H.N."/>
            <person name="Harsha G.H.G."/>
            <person name="Madugundu A.M."/>
            <person name="Renuse S.R."/>
            <person name="Holt D.H."/>
            <person name="Pandey A.P."/>
            <person name="Papenfuss A.P."/>
            <person name="Gasser R.B.G."/>
            <person name="Fischer K.F."/>
        </authorList>
    </citation>
    <scope>NUCLEOTIDE SEQUENCE</scope>
    <source>
        <strain evidence="4">SSS_KF_BRIS2020</strain>
    </source>
</reference>
<evidence type="ECO:0000256" key="1">
    <source>
        <dbReference type="PROSITE-ProRule" id="PRU00221"/>
    </source>
</evidence>
<keyword evidence="6" id="KW-1185">Reference proteome</keyword>
<dbReference type="Gene3D" id="2.130.10.10">
    <property type="entry name" value="YVTN repeat-like/Quinoprotein amine dehydrogenase"/>
    <property type="match status" value="2"/>
</dbReference>
<dbReference type="CDD" id="cd00200">
    <property type="entry name" value="WD40"/>
    <property type="match status" value="1"/>
</dbReference>
<reference evidence="5" key="3">
    <citation type="submission" date="2022-06" db="UniProtKB">
        <authorList>
            <consortium name="EnsemblMetazoa"/>
        </authorList>
    </citation>
    <scope>IDENTIFICATION</scope>
</reference>
<feature type="repeat" description="WD" evidence="1">
    <location>
        <begin position="398"/>
        <end position="428"/>
    </location>
</feature>
<dbReference type="InterPro" id="IPR024977">
    <property type="entry name" value="Apc4-like_WD40_dom"/>
</dbReference>
<dbReference type="OrthoDB" id="187712at2759"/>
<feature type="compositionally biased region" description="Polar residues" evidence="2">
    <location>
        <begin position="76"/>
        <end position="90"/>
    </location>
</feature>
<feature type="compositionally biased region" description="Low complexity" evidence="2">
    <location>
        <begin position="136"/>
        <end position="162"/>
    </location>
</feature>
<feature type="repeat" description="WD" evidence="1">
    <location>
        <begin position="492"/>
        <end position="532"/>
    </location>
</feature>
<dbReference type="EMBL" id="WVUK01000055">
    <property type="protein sequence ID" value="KAF7493566.1"/>
    <property type="molecule type" value="Genomic_DNA"/>
</dbReference>